<dbReference type="InterPro" id="IPR046346">
    <property type="entry name" value="Aminoacid_DH-like_N_sf"/>
</dbReference>
<feature type="binding site" evidence="8">
    <location>
        <position position="94"/>
    </location>
    <ligand>
        <name>shikimate</name>
        <dbReference type="ChEBI" id="CHEBI:36208"/>
    </ligand>
</feature>
<evidence type="ECO:0000256" key="1">
    <source>
        <dbReference type="ARBA" id="ARBA00004871"/>
    </source>
</evidence>
<feature type="binding site" evidence="8">
    <location>
        <begin position="157"/>
        <end position="162"/>
    </location>
    <ligand>
        <name>NADP(+)</name>
        <dbReference type="ChEBI" id="CHEBI:58349"/>
    </ligand>
</feature>
<dbReference type="PANTHER" id="PTHR21089:SF1">
    <property type="entry name" value="BIFUNCTIONAL 3-DEHYDROQUINATE DEHYDRATASE_SHIKIMATE DEHYDROGENASE, CHLOROPLASTIC"/>
    <property type="match status" value="1"/>
</dbReference>
<evidence type="ECO:0000256" key="3">
    <source>
        <dbReference type="ARBA" id="ARBA00022605"/>
    </source>
</evidence>
<feature type="binding site" evidence="8">
    <location>
        <begin position="22"/>
        <end position="24"/>
    </location>
    <ligand>
        <name>shikimate</name>
        <dbReference type="ChEBI" id="CHEBI:36208"/>
    </ligand>
</feature>
<evidence type="ECO:0000256" key="4">
    <source>
        <dbReference type="ARBA" id="ARBA00022857"/>
    </source>
</evidence>
<dbReference type="Gene3D" id="3.40.50.10860">
    <property type="entry name" value="Leucine Dehydrogenase, chain A, domain 1"/>
    <property type="match status" value="1"/>
</dbReference>
<dbReference type="HAMAP" id="MF_00222">
    <property type="entry name" value="Shikimate_DH_AroE"/>
    <property type="match status" value="1"/>
</dbReference>
<evidence type="ECO:0000259" key="11">
    <source>
        <dbReference type="Pfam" id="PF18317"/>
    </source>
</evidence>
<dbReference type="InterPro" id="IPR036291">
    <property type="entry name" value="NAD(P)-bd_dom_sf"/>
</dbReference>
<comment type="pathway">
    <text evidence="1 8">Metabolic intermediate biosynthesis; chorismate biosynthesis; chorismate from D-erythrose 4-phosphate and phosphoenolpyruvate: step 4/7.</text>
</comment>
<comment type="caution">
    <text evidence="8">Lacks conserved residue(s) required for the propagation of feature annotation.</text>
</comment>
<evidence type="ECO:0000259" key="10">
    <source>
        <dbReference type="Pfam" id="PF08501"/>
    </source>
</evidence>
<dbReference type="NCBIfam" id="TIGR00507">
    <property type="entry name" value="aroE"/>
    <property type="match status" value="1"/>
</dbReference>
<dbReference type="Pfam" id="PF08501">
    <property type="entry name" value="Shikimate_dh_N"/>
    <property type="match status" value="1"/>
</dbReference>
<organism evidence="12 13">
    <name type="scientific">Deinococcus depolymerans</name>
    <dbReference type="NCBI Taxonomy" id="392408"/>
    <lineage>
        <taxon>Bacteria</taxon>
        <taxon>Thermotogati</taxon>
        <taxon>Deinococcota</taxon>
        <taxon>Deinococci</taxon>
        <taxon>Deinococcales</taxon>
        <taxon>Deinococcaceae</taxon>
        <taxon>Deinococcus</taxon>
    </lineage>
</organism>
<evidence type="ECO:0000256" key="6">
    <source>
        <dbReference type="ARBA" id="ARBA00023141"/>
    </source>
</evidence>
<feature type="domain" description="Quinate/shikimate 5-dehydrogenase/glutamyl-tRNA reductase" evidence="9">
    <location>
        <begin position="127"/>
        <end position="184"/>
    </location>
</feature>
<feature type="binding site" evidence="8">
    <location>
        <position position="228"/>
    </location>
    <ligand>
        <name>NADP(+)</name>
        <dbReference type="ChEBI" id="CHEBI:58349"/>
    </ligand>
</feature>
<feature type="binding site" evidence="8">
    <location>
        <position position="109"/>
    </location>
    <ligand>
        <name>shikimate</name>
        <dbReference type="ChEBI" id="CHEBI:36208"/>
    </ligand>
</feature>
<keyword evidence="13" id="KW-1185">Reference proteome</keyword>
<feature type="domain" description="Shikimate dehydrogenase substrate binding N-terminal" evidence="10">
    <location>
        <begin position="14"/>
        <end position="96"/>
    </location>
</feature>
<comment type="subunit">
    <text evidence="8">Homodimer.</text>
</comment>
<evidence type="ECO:0000256" key="2">
    <source>
        <dbReference type="ARBA" id="ARBA00012962"/>
    </source>
</evidence>
<feature type="binding site" evidence="8">
    <location>
        <position position="251"/>
    </location>
    <ligand>
        <name>NADP(+)</name>
        <dbReference type="ChEBI" id="CHEBI:58349"/>
    </ligand>
</feature>
<evidence type="ECO:0000256" key="5">
    <source>
        <dbReference type="ARBA" id="ARBA00023002"/>
    </source>
</evidence>
<evidence type="ECO:0000256" key="8">
    <source>
        <dbReference type="HAMAP-Rule" id="MF_00222"/>
    </source>
</evidence>
<dbReference type="InterPro" id="IPR006151">
    <property type="entry name" value="Shikm_DH/Glu-tRNA_Rdtase"/>
</dbReference>
<dbReference type="Gene3D" id="3.40.50.720">
    <property type="entry name" value="NAD(P)-binding Rossmann-like Domain"/>
    <property type="match status" value="1"/>
</dbReference>
<evidence type="ECO:0000256" key="7">
    <source>
        <dbReference type="ARBA" id="ARBA00049442"/>
    </source>
</evidence>
<protein>
    <recommendedName>
        <fullName evidence="2 8">Shikimate dehydrogenase (NADP(+))</fullName>
        <shortName evidence="8">SDH</shortName>
        <ecNumber evidence="2 8">1.1.1.25</ecNumber>
    </recommendedName>
</protein>
<gene>
    <name evidence="8 12" type="primary">aroE</name>
    <name evidence="12" type="ORF">GCM10008937_29910</name>
</gene>
<keyword evidence="6 8" id="KW-0057">Aromatic amino acid biosynthesis</keyword>
<sequence length="294" mass="30323">MSLPDGTPAPRAFLFADPAAHSLSPQMHRAAFAHAGQPGTYEARRVPPADLAAAIAGLRAPGVLGANLSLPHKEAALPLLDSLSGAARAVGAVNTVVHRDGRLHGDNTDSPGLRDALSDAGYIWEQGAGVIVLGAGGAARAAVHALIRAQQNVTVVNRTLERAQAIAADWHDPDADVQVTALPAHAAPWESAALVVNASSAGLNDPDQTPLDAAFLTRLPAGTLVYDMVYKPAETRLMREARAAGLSAHNGLGMLAHQARLAFHAWTGADVPVRVFLDALTRAGAPAAAQGQDT</sequence>
<dbReference type="EMBL" id="BAAADB010000030">
    <property type="protein sequence ID" value="GAA0520355.1"/>
    <property type="molecule type" value="Genomic_DNA"/>
</dbReference>
<dbReference type="Pfam" id="PF01488">
    <property type="entry name" value="Shikimate_DH"/>
    <property type="match status" value="1"/>
</dbReference>
<dbReference type="SUPFAM" id="SSF51735">
    <property type="entry name" value="NAD(P)-binding Rossmann-fold domains"/>
    <property type="match status" value="1"/>
</dbReference>
<dbReference type="InterPro" id="IPR022893">
    <property type="entry name" value="Shikimate_DH_fam"/>
</dbReference>
<evidence type="ECO:0000313" key="12">
    <source>
        <dbReference type="EMBL" id="GAA0520355.1"/>
    </source>
</evidence>
<feature type="domain" description="SDH C-terminal" evidence="11">
    <location>
        <begin position="251"/>
        <end position="280"/>
    </location>
</feature>
<feature type="binding site" evidence="8">
    <location>
        <begin position="134"/>
        <end position="138"/>
    </location>
    <ligand>
        <name>NADP(+)</name>
        <dbReference type="ChEBI" id="CHEBI:58349"/>
    </ligand>
</feature>
<dbReference type="EC" id="1.1.1.25" evidence="2 8"/>
<keyword evidence="3 8" id="KW-0028">Amino-acid biosynthesis</keyword>
<keyword evidence="5 8" id="KW-0560">Oxidoreductase</keyword>
<reference evidence="12 13" key="1">
    <citation type="journal article" date="2019" name="Int. J. Syst. Evol. Microbiol.">
        <title>The Global Catalogue of Microorganisms (GCM) 10K type strain sequencing project: providing services to taxonomists for standard genome sequencing and annotation.</title>
        <authorList>
            <consortium name="The Broad Institute Genomics Platform"/>
            <consortium name="The Broad Institute Genome Sequencing Center for Infectious Disease"/>
            <person name="Wu L."/>
            <person name="Ma J."/>
        </authorList>
    </citation>
    <scope>NUCLEOTIDE SEQUENCE [LARGE SCALE GENOMIC DNA]</scope>
    <source>
        <strain evidence="12 13">JCM 14368</strain>
    </source>
</reference>
<comment type="function">
    <text evidence="8">Involved in the biosynthesis of the chorismate, which leads to the biosynthesis of aromatic amino acids. Catalyzes the reversible NADPH linked reduction of 3-dehydroshikimate (DHSA) to yield shikimate (SA).</text>
</comment>
<accession>A0ABN1CKH2</accession>
<dbReference type="InterPro" id="IPR013708">
    <property type="entry name" value="Shikimate_DH-bd_N"/>
</dbReference>
<dbReference type="InterPro" id="IPR041121">
    <property type="entry name" value="SDH_C"/>
</dbReference>
<evidence type="ECO:0000259" key="9">
    <source>
        <dbReference type="Pfam" id="PF01488"/>
    </source>
</evidence>
<comment type="catalytic activity">
    <reaction evidence="7 8">
        <text>shikimate + NADP(+) = 3-dehydroshikimate + NADPH + H(+)</text>
        <dbReference type="Rhea" id="RHEA:17737"/>
        <dbReference type="ChEBI" id="CHEBI:15378"/>
        <dbReference type="ChEBI" id="CHEBI:16630"/>
        <dbReference type="ChEBI" id="CHEBI:36208"/>
        <dbReference type="ChEBI" id="CHEBI:57783"/>
        <dbReference type="ChEBI" id="CHEBI:58349"/>
        <dbReference type="EC" id="1.1.1.25"/>
    </reaction>
</comment>
<keyword evidence="4 8" id="KW-0521">NADP</keyword>
<dbReference type="InterPro" id="IPR011342">
    <property type="entry name" value="Shikimate_DH"/>
</dbReference>
<proteinExistence type="inferred from homology"/>
<comment type="caution">
    <text evidence="12">The sequence shown here is derived from an EMBL/GenBank/DDBJ whole genome shotgun (WGS) entry which is preliminary data.</text>
</comment>
<dbReference type="PANTHER" id="PTHR21089">
    <property type="entry name" value="SHIKIMATE DEHYDROGENASE"/>
    <property type="match status" value="1"/>
</dbReference>
<feature type="binding site" evidence="8">
    <location>
        <position position="69"/>
    </location>
    <ligand>
        <name>shikimate</name>
        <dbReference type="ChEBI" id="CHEBI:36208"/>
    </ligand>
</feature>
<feature type="binding site" evidence="8">
    <location>
        <position position="230"/>
    </location>
    <ligand>
        <name>shikimate</name>
        <dbReference type="ChEBI" id="CHEBI:36208"/>
    </ligand>
</feature>
<dbReference type="CDD" id="cd01065">
    <property type="entry name" value="NAD_bind_Shikimate_DH"/>
    <property type="match status" value="1"/>
</dbReference>
<evidence type="ECO:0000313" key="13">
    <source>
        <dbReference type="Proteomes" id="UP001500191"/>
    </source>
</evidence>
<comment type="similarity">
    <text evidence="8">Belongs to the shikimate dehydrogenase family.</text>
</comment>
<feature type="binding site" evidence="8">
    <location>
        <position position="258"/>
    </location>
    <ligand>
        <name>shikimate</name>
        <dbReference type="ChEBI" id="CHEBI:36208"/>
    </ligand>
</feature>
<dbReference type="SUPFAM" id="SSF53223">
    <property type="entry name" value="Aminoacid dehydrogenase-like, N-terminal domain"/>
    <property type="match status" value="1"/>
</dbReference>
<dbReference type="Pfam" id="PF18317">
    <property type="entry name" value="SDH_C"/>
    <property type="match status" value="1"/>
</dbReference>
<feature type="active site" description="Proton acceptor" evidence="8">
    <location>
        <position position="73"/>
    </location>
</feature>
<dbReference type="Proteomes" id="UP001500191">
    <property type="component" value="Unassembled WGS sequence"/>
</dbReference>
<name>A0ABN1CKH2_9DEIO</name>